<accession>A0A834TXF3</accession>
<feature type="compositionally biased region" description="Basic and acidic residues" evidence="1">
    <location>
        <begin position="101"/>
        <end position="113"/>
    </location>
</feature>
<comment type="caution">
    <text evidence="4">The sequence shown here is derived from an EMBL/GenBank/DDBJ whole genome shotgun (WGS) entry which is preliminary data.</text>
</comment>
<evidence type="ECO:0000313" key="4">
    <source>
        <dbReference type="EMBL" id="KAF7829952.1"/>
    </source>
</evidence>
<proteinExistence type="predicted"/>
<protein>
    <submittedName>
        <fullName evidence="4">Putative ribonuclease H-like domain, reverse transcriptase zinc-binding domain-containing protein</fullName>
    </submittedName>
</protein>
<dbReference type="InterPro" id="IPR053151">
    <property type="entry name" value="RNase_H-like"/>
</dbReference>
<dbReference type="Gene3D" id="3.30.420.10">
    <property type="entry name" value="Ribonuclease H-like superfamily/Ribonuclease H"/>
    <property type="match status" value="1"/>
</dbReference>
<feature type="domain" description="RNase H type-1" evidence="2">
    <location>
        <begin position="436"/>
        <end position="555"/>
    </location>
</feature>
<dbReference type="GO" id="GO:0003964">
    <property type="term" value="F:RNA-directed DNA polymerase activity"/>
    <property type="evidence" value="ECO:0007669"/>
    <property type="project" value="UniProtKB-KW"/>
</dbReference>
<sequence length="592" mass="65511">MMLQDSNQESEGLSKEDKDLFSRSKKKVKPNDGGSPTENDDGSPMIEGVDASPMEVLFEVNGNGVPEGVVPPVPMEADLSIVETTKDANMQDAVQGPEVLKPVDPDEEKKPAKELSYKEKLLGINGRCDCPDSEDDQDSISAGEVEKDQVAPPSAVYPGPPSANIVEVGEENFGPWIIPQRNTRRKPRQAPNLGTKQNDQSDKQANTSTRFVALSNLEDKDPEPSMSLILAKPMEVVVVPQGPQWLPRVRTEDSSSHNWKNIWKCDAIERARVFLWSLAHNSILTNEVRVKRRMTLDASCIRCNGSTKSPLHAVRDCPKVCMFWKALVKPSMWTEFFNLNHTDWIGQNLSRNWSNETGVNWNSLFSSSCWFIWKQRNSCVFSGCQEEASSLIPQIKAHVGFIDSLDNQILKDSSINSSRHSVVGWKAPENGWFKLNTDGSCLANGSISCGGVLRDHNGTWIHGFSKKLGSGDVLLAEGWSILSGLLLAKDKGLSNIIVETDSNSLVKLLNCGCPETHPLSPLIEKIHGLGAQFENFRVTHCFRESNHVADALAFHAHSQAPGVLFFDRSPSFCSLLLLRDLRGSTLLRRTRS</sequence>
<feature type="region of interest" description="Disordered" evidence="1">
    <location>
        <begin position="176"/>
        <end position="206"/>
    </location>
</feature>
<reference evidence="4" key="1">
    <citation type="submission" date="2020-09" db="EMBL/GenBank/DDBJ databases">
        <title>Genome-Enabled Discovery of Anthraquinone Biosynthesis in Senna tora.</title>
        <authorList>
            <person name="Kang S.-H."/>
            <person name="Pandey R.P."/>
            <person name="Lee C.-M."/>
            <person name="Sim J.-S."/>
            <person name="Jeong J.-T."/>
            <person name="Choi B.-S."/>
            <person name="Jung M."/>
            <person name="Ginzburg D."/>
            <person name="Zhao K."/>
            <person name="Won S.Y."/>
            <person name="Oh T.-J."/>
            <person name="Yu Y."/>
            <person name="Kim N.-H."/>
            <person name="Lee O.R."/>
            <person name="Lee T.-H."/>
            <person name="Bashyal P."/>
            <person name="Kim T.-S."/>
            <person name="Lee W.-H."/>
            <person name="Kawkins C."/>
            <person name="Kim C.-K."/>
            <person name="Kim J.S."/>
            <person name="Ahn B.O."/>
            <person name="Rhee S.Y."/>
            <person name="Sohng J.K."/>
        </authorList>
    </citation>
    <scope>NUCLEOTIDE SEQUENCE</scope>
    <source>
        <tissue evidence="4">Leaf</tissue>
    </source>
</reference>
<dbReference type="PANTHER" id="PTHR47723">
    <property type="entry name" value="OS05G0353850 PROTEIN"/>
    <property type="match status" value="1"/>
</dbReference>
<evidence type="ECO:0000256" key="1">
    <source>
        <dbReference type="SAM" id="MobiDB-lite"/>
    </source>
</evidence>
<dbReference type="InterPro" id="IPR002156">
    <property type="entry name" value="RNaseH_domain"/>
</dbReference>
<dbReference type="GO" id="GO:0003676">
    <property type="term" value="F:nucleic acid binding"/>
    <property type="evidence" value="ECO:0007669"/>
    <property type="project" value="InterPro"/>
</dbReference>
<dbReference type="PANTHER" id="PTHR47723:SF19">
    <property type="entry name" value="POLYNUCLEOTIDYL TRANSFERASE, RIBONUCLEASE H-LIKE SUPERFAMILY PROTEIN"/>
    <property type="match status" value="1"/>
</dbReference>
<dbReference type="InterPro" id="IPR012337">
    <property type="entry name" value="RNaseH-like_sf"/>
</dbReference>
<evidence type="ECO:0000259" key="2">
    <source>
        <dbReference type="Pfam" id="PF13456"/>
    </source>
</evidence>
<feature type="region of interest" description="Disordered" evidence="1">
    <location>
        <begin position="1"/>
        <end position="54"/>
    </location>
</feature>
<dbReference type="Proteomes" id="UP000634136">
    <property type="component" value="Unassembled WGS sequence"/>
</dbReference>
<dbReference type="EMBL" id="JAAIUW010000005">
    <property type="protein sequence ID" value="KAF7829952.1"/>
    <property type="molecule type" value="Genomic_DNA"/>
</dbReference>
<dbReference type="SUPFAM" id="SSF53098">
    <property type="entry name" value="Ribonuclease H-like"/>
    <property type="match status" value="1"/>
</dbReference>
<dbReference type="InterPro" id="IPR044730">
    <property type="entry name" value="RNase_H-like_dom_plant"/>
</dbReference>
<gene>
    <name evidence="4" type="ORF">G2W53_012285</name>
</gene>
<dbReference type="OrthoDB" id="687991at2759"/>
<keyword evidence="4" id="KW-0808">Transferase</keyword>
<organism evidence="4 5">
    <name type="scientific">Senna tora</name>
    <dbReference type="NCBI Taxonomy" id="362788"/>
    <lineage>
        <taxon>Eukaryota</taxon>
        <taxon>Viridiplantae</taxon>
        <taxon>Streptophyta</taxon>
        <taxon>Embryophyta</taxon>
        <taxon>Tracheophyta</taxon>
        <taxon>Spermatophyta</taxon>
        <taxon>Magnoliopsida</taxon>
        <taxon>eudicotyledons</taxon>
        <taxon>Gunneridae</taxon>
        <taxon>Pentapetalae</taxon>
        <taxon>rosids</taxon>
        <taxon>fabids</taxon>
        <taxon>Fabales</taxon>
        <taxon>Fabaceae</taxon>
        <taxon>Caesalpinioideae</taxon>
        <taxon>Cassia clade</taxon>
        <taxon>Senna</taxon>
    </lineage>
</organism>
<name>A0A834TXF3_9FABA</name>
<feature type="domain" description="Reverse transcriptase zinc-binding" evidence="3">
    <location>
        <begin position="250"/>
        <end position="324"/>
    </location>
</feature>
<dbReference type="Pfam" id="PF13456">
    <property type="entry name" value="RVT_3"/>
    <property type="match status" value="1"/>
</dbReference>
<feature type="compositionally biased region" description="Basic and acidic residues" evidence="1">
    <location>
        <begin position="12"/>
        <end position="22"/>
    </location>
</feature>
<keyword evidence="5" id="KW-1185">Reference proteome</keyword>
<dbReference type="GO" id="GO:0004523">
    <property type="term" value="F:RNA-DNA hybrid ribonuclease activity"/>
    <property type="evidence" value="ECO:0007669"/>
    <property type="project" value="InterPro"/>
</dbReference>
<dbReference type="AlphaFoldDB" id="A0A834TXF3"/>
<dbReference type="Pfam" id="PF13966">
    <property type="entry name" value="zf-RVT"/>
    <property type="match status" value="1"/>
</dbReference>
<keyword evidence="4" id="KW-0695">RNA-directed DNA polymerase</keyword>
<dbReference type="CDD" id="cd06222">
    <property type="entry name" value="RNase_H_like"/>
    <property type="match status" value="1"/>
</dbReference>
<feature type="region of interest" description="Disordered" evidence="1">
    <location>
        <begin position="88"/>
        <end position="113"/>
    </location>
</feature>
<evidence type="ECO:0000313" key="5">
    <source>
        <dbReference type="Proteomes" id="UP000634136"/>
    </source>
</evidence>
<keyword evidence="4" id="KW-0548">Nucleotidyltransferase</keyword>
<feature type="compositionally biased region" description="Polar residues" evidence="1">
    <location>
        <begin position="192"/>
        <end position="206"/>
    </location>
</feature>
<dbReference type="InterPro" id="IPR026960">
    <property type="entry name" value="RVT-Znf"/>
</dbReference>
<dbReference type="InterPro" id="IPR036397">
    <property type="entry name" value="RNaseH_sf"/>
</dbReference>
<feature type="compositionally biased region" description="Polar residues" evidence="1">
    <location>
        <begin position="1"/>
        <end position="11"/>
    </location>
</feature>
<evidence type="ECO:0000259" key="3">
    <source>
        <dbReference type="Pfam" id="PF13966"/>
    </source>
</evidence>